<dbReference type="Proteomes" id="UP000051936">
    <property type="component" value="Unassembled WGS sequence"/>
</dbReference>
<sequence length="159" mass="18360">MFGGVVAGILAQVISGRLSRSVKISEFRQKWIDSLRDDVAAYIGATHKWVRKYEEINAIVAFEEKSKKEREEFLPLQNDALVILSRIKLRINPLKNRYKKEDDAFLRALDKLLDLGKLEPSETPTIEVGWRKGADDAIELARKILKREWEVTKQPGQWL</sequence>
<dbReference type="STRING" id="989370.AOQ71_21240"/>
<accession>A0A0R3DPB9</accession>
<proteinExistence type="predicted"/>
<reference evidence="1 2" key="1">
    <citation type="submission" date="2015-09" db="EMBL/GenBank/DDBJ databases">
        <title>Draft Genome Sequence of Bradyrhizobium manausense Strain BR 3351T, a Novel Symbiotic Nitrogen-Fixing Alphaproteobacterium Isolated from Brazilian Amazon Rain Forest.</title>
        <authorList>
            <person name="De Araujo J.L."/>
            <person name="Zilli J.E."/>
        </authorList>
    </citation>
    <scope>NUCLEOTIDE SEQUENCE [LARGE SCALE GENOMIC DNA]</scope>
    <source>
        <strain evidence="1 2">BR3351</strain>
    </source>
</reference>
<evidence type="ECO:0000313" key="2">
    <source>
        <dbReference type="Proteomes" id="UP000051936"/>
    </source>
</evidence>
<organism evidence="1 2">
    <name type="scientific">Bradyrhizobium manausense</name>
    <dbReference type="NCBI Taxonomy" id="989370"/>
    <lineage>
        <taxon>Bacteria</taxon>
        <taxon>Pseudomonadati</taxon>
        <taxon>Pseudomonadota</taxon>
        <taxon>Alphaproteobacteria</taxon>
        <taxon>Hyphomicrobiales</taxon>
        <taxon>Nitrobacteraceae</taxon>
        <taxon>Bradyrhizobium</taxon>
    </lineage>
</organism>
<dbReference type="EMBL" id="LJYG01000090">
    <property type="protein sequence ID" value="KRQ09157.1"/>
    <property type="molecule type" value="Genomic_DNA"/>
</dbReference>
<gene>
    <name evidence="1" type="ORF">AOQ71_21240</name>
</gene>
<comment type="caution">
    <text evidence="1">The sequence shown here is derived from an EMBL/GenBank/DDBJ whole genome shotgun (WGS) entry which is preliminary data.</text>
</comment>
<dbReference type="AlphaFoldDB" id="A0A0R3DPB9"/>
<protein>
    <submittedName>
        <fullName evidence="1">Uncharacterized protein</fullName>
    </submittedName>
</protein>
<keyword evidence="2" id="KW-1185">Reference proteome</keyword>
<name>A0A0R3DPB9_9BRAD</name>
<evidence type="ECO:0000313" key="1">
    <source>
        <dbReference type="EMBL" id="KRQ09157.1"/>
    </source>
</evidence>